<name>A0A075A9L5_OPIVI</name>
<proteinExistence type="predicted"/>
<reference evidence="1 2" key="1">
    <citation type="submission" date="2013-11" db="EMBL/GenBank/DDBJ databases">
        <title>Opisthorchis viverrini - life in the bile duct.</title>
        <authorList>
            <person name="Young N.D."/>
            <person name="Nagarajan N."/>
            <person name="Lin S.J."/>
            <person name="Korhonen P.K."/>
            <person name="Jex A.R."/>
            <person name="Hall R.S."/>
            <person name="Safavi-Hemami H."/>
            <person name="Kaewkong W."/>
            <person name="Bertrand D."/>
            <person name="Gao S."/>
            <person name="Seet Q."/>
            <person name="Wongkham S."/>
            <person name="Teh B.T."/>
            <person name="Wongkham C."/>
            <person name="Intapan P.M."/>
            <person name="Maleewong W."/>
            <person name="Yang X."/>
            <person name="Hu M."/>
            <person name="Wang Z."/>
            <person name="Hofmann A."/>
            <person name="Sternberg P.W."/>
            <person name="Tan P."/>
            <person name="Wang J."/>
            <person name="Gasser R.B."/>
        </authorList>
    </citation>
    <scope>NUCLEOTIDE SEQUENCE [LARGE SCALE GENOMIC DNA]</scope>
</reference>
<feature type="non-terminal residue" evidence="1">
    <location>
        <position position="1"/>
    </location>
</feature>
<feature type="non-terminal residue" evidence="1">
    <location>
        <position position="200"/>
    </location>
</feature>
<gene>
    <name evidence="1" type="ORF">T265_14480</name>
</gene>
<dbReference type="GeneID" id="20328646"/>
<dbReference type="AlphaFoldDB" id="A0A075A9L5"/>
<accession>A0A075A9L5</accession>
<protein>
    <submittedName>
        <fullName evidence="1">Uncharacterized protein</fullName>
    </submittedName>
</protein>
<organism evidence="1 2">
    <name type="scientific">Opisthorchis viverrini</name>
    <name type="common">Southeast Asian liver fluke</name>
    <dbReference type="NCBI Taxonomy" id="6198"/>
    <lineage>
        <taxon>Eukaryota</taxon>
        <taxon>Metazoa</taxon>
        <taxon>Spiralia</taxon>
        <taxon>Lophotrochozoa</taxon>
        <taxon>Platyhelminthes</taxon>
        <taxon>Trematoda</taxon>
        <taxon>Digenea</taxon>
        <taxon>Opisthorchiida</taxon>
        <taxon>Opisthorchiata</taxon>
        <taxon>Opisthorchiidae</taxon>
        <taxon>Opisthorchis</taxon>
    </lineage>
</organism>
<evidence type="ECO:0000313" key="2">
    <source>
        <dbReference type="Proteomes" id="UP000054324"/>
    </source>
</evidence>
<sequence length="200" mass="22783">SCLYQEASGTFTLTSSSNGARCSSPEVIILLRVRGPMDWKNGMFTSCTYLGMVEYSWTDKVAMFKVQAYAPLLPDYQPGWSKDVIFWYLNRRLNGDMNSCLTSTGGEPDEDGSGEFLSSQIINKKFYEEHLNVKDCNILEKSDVKVDGHTLGKYNVTLWEKQMQLSPFEHRDISIFFLQELNGPEGACEHNGYWARPLFN</sequence>
<dbReference type="KEGG" id="ovi:T265_14480"/>
<keyword evidence="2" id="KW-1185">Reference proteome</keyword>
<dbReference type="EMBL" id="KL596820">
    <property type="protein sequence ID" value="KER24184.1"/>
    <property type="molecule type" value="Genomic_DNA"/>
</dbReference>
<dbReference type="CTD" id="20328646"/>
<evidence type="ECO:0000313" key="1">
    <source>
        <dbReference type="EMBL" id="KER24184.1"/>
    </source>
</evidence>
<dbReference type="OrthoDB" id="10422712at2759"/>
<dbReference type="RefSeq" id="XP_009172093.1">
    <property type="nucleotide sequence ID" value="XM_009173829.1"/>
</dbReference>
<dbReference type="Proteomes" id="UP000054324">
    <property type="component" value="Unassembled WGS sequence"/>
</dbReference>